<comment type="similarity">
    <text evidence="3 9">Belongs to the glycosyl hydrolase 2 family.</text>
</comment>
<dbReference type="GO" id="GO:0030246">
    <property type="term" value="F:carbohydrate binding"/>
    <property type="evidence" value="ECO:0007669"/>
    <property type="project" value="InterPro"/>
</dbReference>
<dbReference type="GO" id="GO:0009341">
    <property type="term" value="C:beta-galactosidase complex"/>
    <property type="evidence" value="ECO:0007669"/>
    <property type="project" value="InterPro"/>
</dbReference>
<proteinExistence type="inferred from homology"/>
<dbReference type="PRINTS" id="PR00132">
    <property type="entry name" value="GLHYDRLASE2"/>
</dbReference>
<dbReference type="InterPro" id="IPR023232">
    <property type="entry name" value="Glyco_hydro_2_AS"/>
</dbReference>
<dbReference type="PROSITE" id="PS00719">
    <property type="entry name" value="GLYCOSYL_HYDROL_F2_1"/>
    <property type="match status" value="1"/>
</dbReference>
<feature type="domain" description="Beta galactosidase small chain/" evidence="10">
    <location>
        <begin position="756"/>
        <end position="1029"/>
    </location>
</feature>
<accession>A0A934S297</accession>
<organism evidence="11 12">
    <name type="scientific">Pelagicoccus mobilis</name>
    <dbReference type="NCBI Taxonomy" id="415221"/>
    <lineage>
        <taxon>Bacteria</taxon>
        <taxon>Pseudomonadati</taxon>
        <taxon>Verrucomicrobiota</taxon>
        <taxon>Opitutia</taxon>
        <taxon>Puniceicoccales</taxon>
        <taxon>Pelagicoccaceae</taxon>
        <taxon>Pelagicoccus</taxon>
    </lineage>
</organism>
<dbReference type="InterPro" id="IPR013783">
    <property type="entry name" value="Ig-like_fold"/>
</dbReference>
<evidence type="ECO:0000313" key="12">
    <source>
        <dbReference type="Proteomes" id="UP000617628"/>
    </source>
</evidence>
<dbReference type="InterPro" id="IPR011013">
    <property type="entry name" value="Gal_mutarotase_sf_dom"/>
</dbReference>
<dbReference type="Gene3D" id="2.70.98.10">
    <property type="match status" value="1"/>
</dbReference>
<dbReference type="InterPro" id="IPR032312">
    <property type="entry name" value="LacZ_4"/>
</dbReference>
<keyword evidence="6 9" id="KW-0378">Hydrolase</keyword>
<dbReference type="Proteomes" id="UP000617628">
    <property type="component" value="Unassembled WGS sequence"/>
</dbReference>
<dbReference type="PANTHER" id="PTHR46323:SF2">
    <property type="entry name" value="BETA-GALACTOSIDASE"/>
    <property type="match status" value="1"/>
</dbReference>
<dbReference type="SUPFAM" id="SSF49303">
    <property type="entry name" value="beta-Galactosidase/glucuronidase domain"/>
    <property type="match status" value="2"/>
</dbReference>
<dbReference type="InterPro" id="IPR006104">
    <property type="entry name" value="Glyco_hydro_2_N"/>
</dbReference>
<dbReference type="SUPFAM" id="SSF74650">
    <property type="entry name" value="Galactose mutarotase-like"/>
    <property type="match status" value="1"/>
</dbReference>
<dbReference type="Gene3D" id="2.60.120.260">
    <property type="entry name" value="Galactose-binding domain-like"/>
    <property type="match status" value="1"/>
</dbReference>
<dbReference type="EC" id="3.2.1.23" evidence="4 9"/>
<dbReference type="PROSITE" id="PS00608">
    <property type="entry name" value="GLYCOSYL_HYDROL_F2_2"/>
    <property type="match status" value="1"/>
</dbReference>
<dbReference type="GO" id="GO:0004565">
    <property type="term" value="F:beta-galactosidase activity"/>
    <property type="evidence" value="ECO:0007669"/>
    <property type="project" value="UniProtKB-EC"/>
</dbReference>
<dbReference type="SUPFAM" id="SSF49785">
    <property type="entry name" value="Galactose-binding domain-like"/>
    <property type="match status" value="1"/>
</dbReference>
<dbReference type="Pfam" id="PF02837">
    <property type="entry name" value="Glyco_hydro_2_N"/>
    <property type="match status" value="1"/>
</dbReference>
<dbReference type="Pfam" id="PF00703">
    <property type="entry name" value="Glyco_hydro_2"/>
    <property type="match status" value="1"/>
</dbReference>
<evidence type="ECO:0000313" key="11">
    <source>
        <dbReference type="EMBL" id="MBK1878532.1"/>
    </source>
</evidence>
<evidence type="ECO:0000256" key="8">
    <source>
        <dbReference type="ARBA" id="ARBA00032230"/>
    </source>
</evidence>
<dbReference type="Gene3D" id="3.20.20.80">
    <property type="entry name" value="Glycosidases"/>
    <property type="match status" value="1"/>
</dbReference>
<comment type="cofactor">
    <cofactor evidence="2">
        <name>Na(+)</name>
        <dbReference type="ChEBI" id="CHEBI:29101"/>
    </cofactor>
</comment>
<evidence type="ECO:0000256" key="6">
    <source>
        <dbReference type="ARBA" id="ARBA00022801"/>
    </source>
</evidence>
<comment type="caution">
    <text evidence="11">The sequence shown here is derived from an EMBL/GenBank/DDBJ whole genome shotgun (WGS) entry which is preliminary data.</text>
</comment>
<name>A0A934S297_9BACT</name>
<evidence type="ECO:0000259" key="10">
    <source>
        <dbReference type="SMART" id="SM01038"/>
    </source>
</evidence>
<dbReference type="NCBIfam" id="NF007074">
    <property type="entry name" value="PRK09525.1"/>
    <property type="match status" value="1"/>
</dbReference>
<dbReference type="Gene3D" id="2.60.40.10">
    <property type="entry name" value="Immunoglobulins"/>
    <property type="match status" value="2"/>
</dbReference>
<evidence type="ECO:0000256" key="5">
    <source>
        <dbReference type="ARBA" id="ARBA00013303"/>
    </source>
</evidence>
<dbReference type="Pfam" id="PF02929">
    <property type="entry name" value="Bgal_small_N"/>
    <property type="match status" value="1"/>
</dbReference>
<evidence type="ECO:0000256" key="1">
    <source>
        <dbReference type="ARBA" id="ARBA00001412"/>
    </source>
</evidence>
<dbReference type="RefSeq" id="WP_200356744.1">
    <property type="nucleotide sequence ID" value="NZ_JAENIL010000031.1"/>
</dbReference>
<dbReference type="PANTHER" id="PTHR46323">
    <property type="entry name" value="BETA-GALACTOSIDASE"/>
    <property type="match status" value="1"/>
</dbReference>
<keyword evidence="12" id="KW-1185">Reference proteome</keyword>
<dbReference type="Pfam" id="PF16353">
    <property type="entry name" value="LacZ_4"/>
    <property type="match status" value="1"/>
</dbReference>
<dbReference type="SMART" id="SM01038">
    <property type="entry name" value="Bgal_small_N"/>
    <property type="match status" value="1"/>
</dbReference>
<gene>
    <name evidence="11" type="ORF">JIN87_16745</name>
</gene>
<dbReference type="InterPro" id="IPR004199">
    <property type="entry name" value="B-gal_small/dom_5"/>
</dbReference>
<protein>
    <recommendedName>
        <fullName evidence="5 9">Beta-galactosidase</fullName>
        <ecNumber evidence="4 9">3.2.1.23</ecNumber>
    </recommendedName>
    <alternativeName>
        <fullName evidence="8 9">Lactase</fullName>
    </alternativeName>
</protein>
<sequence length="1034" mass="117422">MNKARSFQDIVNAEDWQNQRVVKLNTVSPHSPLYGYASREEGMAGGSGSRRLLNGAWKFKLFDAPASVEAAAVEAGFEDEGWSDIQVPANWQLQGYDRPIYTNVKYPFEDNAPFTPEENPTGVYRTRFTLTEADLEGFTKIVFDGVSSAMHLWLNGVWVGYSQDSRTAAEFDLSSYLRVGENTIVVMVIRWSDGSYLEDQDMWWLSGIFRDVYLYRKPEIAIADVQIQAKLDKEFRNATLTVSTFITQCSDVHALKLQLFDDASNEVALLGETTVSTAEKEVDEKGPYRDRFFQTLGVTNPKHWSAESPYLYRCVLSLLDVDGKVIDCEAYNVGFRNVEVSDGLLKLNGKPLLIRGVNRHEHDPKTGHYISRESMIADIKLMKQLNFNAVRTAHYPNAPLWYDLCDEYGLYVVDEANIESHGQFPMGRLSNDISWIDAYMQRMSGMVERDKNHPSVIIWSLGNESGLGLNHHAMYQWTKQKDPTRPVQYEGGGAQSAATDIIAPMYARHHKDLPHDTNTRYALDKWIAMPGESRPLILCEYAHAMGNSLGGFFKYWENFRKHDRLQGGFIWDWVDQGLSKQDEDGREYWAYGGDFGDSVNDRQFCINGLVFPDRTPHPSALEAKKAQEFYQFKLVGNDPISVEVTSEHLFSDDCKKRLRLSVLKEKEVVHVQEMDFSIDPESTLQIKSQDTIDYASDFDYWLNLDVIIDEDLPWCEKGQVVAEAQLKLSSKDVLSIDGDMDSKAPEITDQNEERILIKDTDFELVFDARTGGLNSWRKGGKELLGYGLRDNFFRAPIDNDIGTSEVDRVDPNTYLAKWERLGLDKLNQDCTNISLSVDEWYATVTAEFSYSNEERELLRSAWQYRVDSSGKISLTVDVTASKLIETLPRVGLAFSLLSMPDSLQWFGRGPHENYPDRKSSARMGLYSSSIESMHTDYIFPSENGLRCDTRELQVGGIVVSGDFHFGVSPYTQQNLAKAKHTSDLVKTQELHVRIDGFHMGVGGDDSWSASVHDEYLLNQAEYRYELTLKAEGSV</sequence>
<dbReference type="EMBL" id="JAENIL010000031">
    <property type="protein sequence ID" value="MBK1878532.1"/>
    <property type="molecule type" value="Genomic_DNA"/>
</dbReference>
<dbReference type="InterPro" id="IPR006101">
    <property type="entry name" value="Glyco_hydro_2"/>
</dbReference>
<evidence type="ECO:0000256" key="9">
    <source>
        <dbReference type="RuleBase" id="RU361154"/>
    </source>
</evidence>
<dbReference type="InterPro" id="IPR014718">
    <property type="entry name" value="GH-type_carb-bd"/>
</dbReference>
<dbReference type="InterPro" id="IPR023230">
    <property type="entry name" value="Glyco_hydro_2_CS"/>
</dbReference>
<dbReference type="SUPFAM" id="SSF51445">
    <property type="entry name" value="(Trans)glycosidases"/>
    <property type="match status" value="1"/>
</dbReference>
<dbReference type="InterPro" id="IPR008979">
    <property type="entry name" value="Galactose-bd-like_sf"/>
</dbReference>
<dbReference type="Pfam" id="PF02836">
    <property type="entry name" value="Glyco_hydro_2_C"/>
    <property type="match status" value="1"/>
</dbReference>
<dbReference type="InterPro" id="IPR017853">
    <property type="entry name" value="GH"/>
</dbReference>
<dbReference type="FunFam" id="3.20.20.80:FF:000018">
    <property type="entry name" value="Beta-galactosidase"/>
    <property type="match status" value="1"/>
</dbReference>
<dbReference type="InterPro" id="IPR006103">
    <property type="entry name" value="Glyco_hydro_2_cat"/>
</dbReference>
<evidence type="ECO:0000256" key="2">
    <source>
        <dbReference type="ARBA" id="ARBA00001959"/>
    </source>
</evidence>
<dbReference type="InterPro" id="IPR006102">
    <property type="entry name" value="Ig-like_GH2"/>
</dbReference>
<comment type="catalytic activity">
    <reaction evidence="1 9">
        <text>Hydrolysis of terminal non-reducing beta-D-galactose residues in beta-D-galactosides.</text>
        <dbReference type="EC" id="3.2.1.23"/>
    </reaction>
</comment>
<evidence type="ECO:0000256" key="7">
    <source>
        <dbReference type="ARBA" id="ARBA00023295"/>
    </source>
</evidence>
<dbReference type="InterPro" id="IPR050347">
    <property type="entry name" value="Bact_Beta-galactosidase"/>
</dbReference>
<reference evidence="11" key="1">
    <citation type="submission" date="2021-01" db="EMBL/GenBank/DDBJ databases">
        <title>Modified the classification status of verrucomicrobia.</title>
        <authorList>
            <person name="Feng X."/>
        </authorList>
    </citation>
    <scope>NUCLEOTIDE SEQUENCE</scope>
    <source>
        <strain evidence="11">KCTC 13126</strain>
    </source>
</reference>
<evidence type="ECO:0000256" key="3">
    <source>
        <dbReference type="ARBA" id="ARBA00007401"/>
    </source>
</evidence>
<dbReference type="InterPro" id="IPR036156">
    <property type="entry name" value="Beta-gal/glucu_dom_sf"/>
</dbReference>
<keyword evidence="7 9" id="KW-0326">Glycosidase</keyword>
<evidence type="ECO:0000256" key="4">
    <source>
        <dbReference type="ARBA" id="ARBA00012756"/>
    </source>
</evidence>
<dbReference type="AlphaFoldDB" id="A0A934S297"/>
<dbReference type="GO" id="GO:0005990">
    <property type="term" value="P:lactose catabolic process"/>
    <property type="evidence" value="ECO:0007669"/>
    <property type="project" value="TreeGrafter"/>
</dbReference>